<feature type="transmembrane region" description="Helical" evidence="1">
    <location>
        <begin position="65"/>
        <end position="89"/>
    </location>
</feature>
<protein>
    <submittedName>
        <fullName evidence="2">Uncharacterized protein</fullName>
    </submittedName>
</protein>
<keyword evidence="1" id="KW-1133">Transmembrane helix</keyword>
<name>A0AAN8KA18_PATCE</name>
<dbReference type="AlphaFoldDB" id="A0AAN8KA18"/>
<evidence type="ECO:0000313" key="3">
    <source>
        <dbReference type="Proteomes" id="UP001347796"/>
    </source>
</evidence>
<sequence length="232" mass="26003">MSRPYGSTELINKAPNGGVTVSWAWPVLHKMALFHLAPGGLAVMMGIITMYEIKKDEVVVNFNTAAPLSIGLMSLLSGSFLFIECFLQFRNNSTERKISPLLWFHFITEILTIALCLWTTLWNASGLCISEIALTHKCTKDEEVTQGHVLAVIDFVIILCVCVYSIICFVIKLHYRHDLGLAIATSQLLANQKQLESQMIHMNIMKSSKSRERISLKDENCGEGYYQNGSIN</sequence>
<reference evidence="2 3" key="1">
    <citation type="submission" date="2024-01" db="EMBL/GenBank/DDBJ databases">
        <title>The genome of the rayed Mediterranean limpet Patella caerulea (Linnaeus, 1758).</title>
        <authorList>
            <person name="Anh-Thu Weber A."/>
            <person name="Halstead-Nussloch G."/>
        </authorList>
    </citation>
    <scope>NUCLEOTIDE SEQUENCE [LARGE SCALE GENOMIC DNA]</scope>
    <source>
        <strain evidence="2">AATW-2023a</strain>
        <tissue evidence="2">Whole specimen</tissue>
    </source>
</reference>
<keyword evidence="1" id="KW-0472">Membrane</keyword>
<dbReference type="EMBL" id="JAZGQO010000001">
    <property type="protein sequence ID" value="KAK6194610.1"/>
    <property type="molecule type" value="Genomic_DNA"/>
</dbReference>
<comment type="caution">
    <text evidence="2">The sequence shown here is derived from an EMBL/GenBank/DDBJ whole genome shotgun (WGS) entry which is preliminary data.</text>
</comment>
<feature type="transmembrane region" description="Helical" evidence="1">
    <location>
        <begin position="101"/>
        <end position="121"/>
    </location>
</feature>
<proteinExistence type="predicted"/>
<evidence type="ECO:0000313" key="2">
    <source>
        <dbReference type="EMBL" id="KAK6194610.1"/>
    </source>
</evidence>
<organism evidence="2 3">
    <name type="scientific">Patella caerulea</name>
    <name type="common">Rayed Mediterranean limpet</name>
    <dbReference type="NCBI Taxonomy" id="87958"/>
    <lineage>
        <taxon>Eukaryota</taxon>
        <taxon>Metazoa</taxon>
        <taxon>Spiralia</taxon>
        <taxon>Lophotrochozoa</taxon>
        <taxon>Mollusca</taxon>
        <taxon>Gastropoda</taxon>
        <taxon>Patellogastropoda</taxon>
        <taxon>Patelloidea</taxon>
        <taxon>Patellidae</taxon>
        <taxon>Patella</taxon>
    </lineage>
</organism>
<gene>
    <name evidence="2" type="ORF">SNE40_000215</name>
</gene>
<keyword evidence="1" id="KW-0812">Transmembrane</keyword>
<dbReference type="Proteomes" id="UP001347796">
    <property type="component" value="Unassembled WGS sequence"/>
</dbReference>
<feature type="transmembrane region" description="Helical" evidence="1">
    <location>
        <begin position="32"/>
        <end position="53"/>
    </location>
</feature>
<evidence type="ECO:0000256" key="1">
    <source>
        <dbReference type="SAM" id="Phobius"/>
    </source>
</evidence>
<accession>A0AAN8KA18</accession>
<feature type="transmembrane region" description="Helical" evidence="1">
    <location>
        <begin position="149"/>
        <end position="171"/>
    </location>
</feature>
<keyword evidence="3" id="KW-1185">Reference proteome</keyword>